<protein>
    <recommendedName>
        <fullName evidence="7">Rhodopsin domain-containing protein</fullName>
    </recommendedName>
</protein>
<name>A0A9P9G2R7_FUSSL</name>
<feature type="transmembrane region" description="Helical" evidence="6">
    <location>
        <begin position="33"/>
        <end position="56"/>
    </location>
</feature>
<comment type="caution">
    <text evidence="8">The sequence shown here is derived from an EMBL/GenBank/DDBJ whole genome shotgun (WGS) entry which is preliminary data.</text>
</comment>
<dbReference type="InterPro" id="IPR049326">
    <property type="entry name" value="Rhodopsin_dom_fungi"/>
</dbReference>
<proteinExistence type="inferred from homology"/>
<evidence type="ECO:0000313" key="8">
    <source>
        <dbReference type="EMBL" id="KAH7231466.1"/>
    </source>
</evidence>
<evidence type="ECO:0000256" key="1">
    <source>
        <dbReference type="ARBA" id="ARBA00004141"/>
    </source>
</evidence>
<reference evidence="8" key="1">
    <citation type="journal article" date="2021" name="Nat. Commun.">
        <title>Genetic determinants of endophytism in the Arabidopsis root mycobiome.</title>
        <authorList>
            <person name="Mesny F."/>
            <person name="Miyauchi S."/>
            <person name="Thiergart T."/>
            <person name="Pickel B."/>
            <person name="Atanasova L."/>
            <person name="Karlsson M."/>
            <person name="Huettel B."/>
            <person name="Barry K.W."/>
            <person name="Haridas S."/>
            <person name="Chen C."/>
            <person name="Bauer D."/>
            <person name="Andreopoulos W."/>
            <person name="Pangilinan J."/>
            <person name="LaButti K."/>
            <person name="Riley R."/>
            <person name="Lipzen A."/>
            <person name="Clum A."/>
            <person name="Drula E."/>
            <person name="Henrissat B."/>
            <person name="Kohler A."/>
            <person name="Grigoriev I.V."/>
            <person name="Martin F.M."/>
            <person name="Hacquard S."/>
        </authorList>
    </citation>
    <scope>NUCLEOTIDE SEQUENCE</scope>
    <source>
        <strain evidence="8">FSSC 5 MPI-SDFR-AT-0091</strain>
    </source>
</reference>
<comment type="similarity">
    <text evidence="5">Belongs to the SAT4 family.</text>
</comment>
<dbReference type="AlphaFoldDB" id="A0A9P9G2R7"/>
<keyword evidence="4 6" id="KW-0472">Membrane</keyword>
<evidence type="ECO:0000256" key="2">
    <source>
        <dbReference type="ARBA" id="ARBA00022692"/>
    </source>
</evidence>
<dbReference type="GO" id="GO:0016020">
    <property type="term" value="C:membrane"/>
    <property type="evidence" value="ECO:0007669"/>
    <property type="project" value="UniProtKB-SubCell"/>
</dbReference>
<feature type="domain" description="Rhodopsin" evidence="7">
    <location>
        <begin position="54"/>
        <end position="248"/>
    </location>
</feature>
<feature type="transmembrane region" description="Helical" evidence="6">
    <location>
        <begin position="228"/>
        <end position="250"/>
    </location>
</feature>
<dbReference type="Proteomes" id="UP000736672">
    <property type="component" value="Unassembled WGS sequence"/>
</dbReference>
<gene>
    <name evidence="8" type="ORF">B0J15DRAFT_575089</name>
</gene>
<feature type="transmembrane region" description="Helical" evidence="6">
    <location>
        <begin position="147"/>
        <end position="170"/>
    </location>
</feature>
<feature type="non-terminal residue" evidence="8">
    <location>
        <position position="253"/>
    </location>
</feature>
<feature type="transmembrane region" description="Helical" evidence="6">
    <location>
        <begin position="190"/>
        <end position="216"/>
    </location>
</feature>
<organism evidence="8 9">
    <name type="scientific">Fusarium solani</name>
    <name type="common">Filamentous fungus</name>
    <dbReference type="NCBI Taxonomy" id="169388"/>
    <lineage>
        <taxon>Eukaryota</taxon>
        <taxon>Fungi</taxon>
        <taxon>Dikarya</taxon>
        <taxon>Ascomycota</taxon>
        <taxon>Pezizomycotina</taxon>
        <taxon>Sordariomycetes</taxon>
        <taxon>Hypocreomycetidae</taxon>
        <taxon>Hypocreales</taxon>
        <taxon>Nectriaceae</taxon>
        <taxon>Fusarium</taxon>
        <taxon>Fusarium solani species complex</taxon>
    </lineage>
</organism>
<accession>A0A9P9G2R7</accession>
<sequence>MATFPVVQGVEVFMAPPEGYVVDFENPQQHTALVSYILAGVGMVMAMIFFIQYLYVKLWLMQVLDIETVLLILAWVTGVVQNGVLLSSWAIKTLGVHAWEMSLDQYNLFNKLMLVASIHFAVFIACSKLSLVLFYRHLSPQKWWKRCTYAVAVLIICYNTAILFAVVFTCNPIRKHWDARVTEGSCGHQIGIYMTTATMGIVTDLILLIMPIPMIWRLQMPTRQKIGVILLFFIGFGTLLTSVIRLALYIPAL</sequence>
<comment type="subcellular location">
    <subcellularLocation>
        <location evidence="1">Membrane</location>
        <topology evidence="1">Multi-pass membrane protein</topology>
    </subcellularLocation>
</comment>
<evidence type="ECO:0000256" key="6">
    <source>
        <dbReference type="SAM" id="Phobius"/>
    </source>
</evidence>
<dbReference type="PANTHER" id="PTHR33048:SF124">
    <property type="entry name" value="INTEGRAL MEMBRANE PROTEIN"/>
    <property type="match status" value="1"/>
</dbReference>
<keyword evidence="3 6" id="KW-1133">Transmembrane helix</keyword>
<feature type="transmembrane region" description="Helical" evidence="6">
    <location>
        <begin position="68"/>
        <end position="91"/>
    </location>
</feature>
<dbReference type="OrthoDB" id="5342292at2759"/>
<feature type="transmembrane region" description="Helical" evidence="6">
    <location>
        <begin position="111"/>
        <end position="135"/>
    </location>
</feature>
<dbReference type="EMBL" id="JAGTJS010000033">
    <property type="protein sequence ID" value="KAH7231466.1"/>
    <property type="molecule type" value="Genomic_DNA"/>
</dbReference>
<dbReference type="PANTHER" id="PTHR33048">
    <property type="entry name" value="PTH11-LIKE INTEGRAL MEMBRANE PROTEIN (AFU_ORTHOLOGUE AFUA_5G11245)"/>
    <property type="match status" value="1"/>
</dbReference>
<dbReference type="Pfam" id="PF20684">
    <property type="entry name" value="Fung_rhodopsin"/>
    <property type="match status" value="1"/>
</dbReference>
<evidence type="ECO:0000256" key="4">
    <source>
        <dbReference type="ARBA" id="ARBA00023136"/>
    </source>
</evidence>
<keyword evidence="9" id="KW-1185">Reference proteome</keyword>
<evidence type="ECO:0000259" key="7">
    <source>
        <dbReference type="Pfam" id="PF20684"/>
    </source>
</evidence>
<dbReference type="InterPro" id="IPR052337">
    <property type="entry name" value="SAT4-like"/>
</dbReference>
<evidence type="ECO:0000256" key="3">
    <source>
        <dbReference type="ARBA" id="ARBA00022989"/>
    </source>
</evidence>
<evidence type="ECO:0000256" key="5">
    <source>
        <dbReference type="ARBA" id="ARBA00038359"/>
    </source>
</evidence>
<evidence type="ECO:0000313" key="9">
    <source>
        <dbReference type="Proteomes" id="UP000736672"/>
    </source>
</evidence>
<keyword evidence="2 6" id="KW-0812">Transmembrane</keyword>